<evidence type="ECO:0000313" key="3">
    <source>
        <dbReference type="Proteomes" id="UP000659172"/>
    </source>
</evidence>
<dbReference type="RefSeq" id="WP_176950565.1">
    <property type="nucleotide sequence ID" value="NZ_JABXYK010000008.1"/>
</dbReference>
<dbReference type="GO" id="GO:0016787">
    <property type="term" value="F:hydrolase activity"/>
    <property type="evidence" value="ECO:0007669"/>
    <property type="project" value="UniProtKB-KW"/>
</dbReference>
<name>A0ABX2QFT8_9HYPH</name>
<dbReference type="SUPFAM" id="SSF53474">
    <property type="entry name" value="alpha/beta-Hydrolases"/>
    <property type="match status" value="1"/>
</dbReference>
<protein>
    <submittedName>
        <fullName evidence="2">Alpha/beta hydrolase</fullName>
    </submittedName>
</protein>
<dbReference type="EMBL" id="JABXYK010000008">
    <property type="protein sequence ID" value="NVP56603.1"/>
    <property type="molecule type" value="Genomic_DNA"/>
</dbReference>
<dbReference type="Gene3D" id="3.40.50.1820">
    <property type="entry name" value="alpha/beta hydrolase"/>
    <property type="match status" value="1"/>
</dbReference>
<dbReference type="InterPro" id="IPR026555">
    <property type="entry name" value="NSL3/Tex30"/>
</dbReference>
<keyword evidence="3" id="KW-1185">Reference proteome</keyword>
<feature type="domain" description="KANL3/Tex30 alpha/beta hydrolase-like" evidence="1">
    <location>
        <begin position="14"/>
        <end position="207"/>
    </location>
</feature>
<dbReference type="Pfam" id="PF20408">
    <property type="entry name" value="Abhydrolase_11"/>
    <property type="match status" value="1"/>
</dbReference>
<evidence type="ECO:0000313" key="2">
    <source>
        <dbReference type="EMBL" id="NVP56603.1"/>
    </source>
</evidence>
<dbReference type="Proteomes" id="UP000659172">
    <property type="component" value="Unassembled WGS sequence"/>
</dbReference>
<organism evidence="2 3">
    <name type="scientific">Mycoplana rhizolycopersici</name>
    <dbReference type="NCBI Taxonomy" id="2746702"/>
    <lineage>
        <taxon>Bacteria</taxon>
        <taxon>Pseudomonadati</taxon>
        <taxon>Pseudomonadota</taxon>
        <taxon>Alphaproteobacteria</taxon>
        <taxon>Hyphomicrobiales</taxon>
        <taxon>Rhizobiaceae</taxon>
        <taxon>Mycoplana</taxon>
    </lineage>
</organism>
<dbReference type="PANTHER" id="PTHR13136:SF11">
    <property type="entry name" value="TESTIS-EXPRESSED PROTEIN 30"/>
    <property type="match status" value="1"/>
</dbReference>
<proteinExistence type="predicted"/>
<keyword evidence="2" id="KW-0378">Hydrolase</keyword>
<dbReference type="InterPro" id="IPR029058">
    <property type="entry name" value="AB_hydrolase_fold"/>
</dbReference>
<evidence type="ECO:0000259" key="1">
    <source>
        <dbReference type="Pfam" id="PF20408"/>
    </source>
</evidence>
<gene>
    <name evidence="2" type="ORF">HV823_15205</name>
</gene>
<accession>A0ABX2QFT8</accession>
<dbReference type="InterPro" id="IPR046879">
    <property type="entry name" value="KANL3/Tex30_Abhydrolase"/>
</dbReference>
<dbReference type="PANTHER" id="PTHR13136">
    <property type="entry name" value="TESTIS DEVELOPMENT PROTEIN PRTD"/>
    <property type="match status" value="1"/>
</dbReference>
<comment type="caution">
    <text evidence="2">The sequence shown here is derived from an EMBL/GenBank/DDBJ whole genome shotgun (WGS) entry which is preliminary data.</text>
</comment>
<sequence>MSDKFLFDGPAHSETTILLAHGAGAPMDSASMTATAQALAGIGFRVARFEFAYMAARRVSGERKPSPKGETLKPEYLEAVASLPASGRLIIGGKSLGGRVASMIADELYAARTIAGLLCLGYPFHPPAKPKQLRTAHLVDLKTPTLICQGTRDEFGTREDVAHYRLSPAIRMLWLEDGDHDLKPRKTISGFSAADHLQTLAQTVKDWSEGLTA</sequence>
<reference evidence="2 3" key="1">
    <citation type="submission" date="2020-06" db="EMBL/GenBank/DDBJ databases">
        <title>Rhizobium sp.nov. isolated from the tomato plant.</title>
        <authorList>
            <person name="Thin K.K."/>
            <person name="Zhang X."/>
            <person name="He S."/>
        </authorList>
    </citation>
    <scope>NUCLEOTIDE SEQUENCE [LARGE SCALE GENOMIC DNA]</scope>
    <source>
        <strain evidence="2 3">DBTS2</strain>
    </source>
</reference>